<comment type="caution">
    <text evidence="1">The sequence shown here is derived from an EMBL/GenBank/DDBJ whole genome shotgun (WGS) entry which is preliminary data.</text>
</comment>
<organism evidence="1">
    <name type="scientific">marine sediment metagenome</name>
    <dbReference type="NCBI Taxonomy" id="412755"/>
    <lineage>
        <taxon>unclassified sequences</taxon>
        <taxon>metagenomes</taxon>
        <taxon>ecological metagenomes</taxon>
    </lineage>
</organism>
<name>A0A0F9PEV3_9ZZZZ</name>
<accession>A0A0F9PEV3</accession>
<proteinExistence type="predicted"/>
<protein>
    <submittedName>
        <fullName evidence="1">Uncharacterized protein</fullName>
    </submittedName>
</protein>
<dbReference type="AlphaFoldDB" id="A0A0F9PEV3"/>
<sequence>MTNDVYCRVMAGAHDDVRVYNHGTAGRILSGQTTHRLDGLITRNLWTAVARSTLDVCDAVHVYLSGHRAGHQ</sequence>
<evidence type="ECO:0000313" key="1">
    <source>
        <dbReference type="EMBL" id="KKN23012.1"/>
    </source>
</evidence>
<gene>
    <name evidence="1" type="ORF">LCGC14_0909340</name>
</gene>
<dbReference type="EMBL" id="LAZR01003012">
    <property type="protein sequence ID" value="KKN23012.1"/>
    <property type="molecule type" value="Genomic_DNA"/>
</dbReference>
<reference evidence="1" key="1">
    <citation type="journal article" date="2015" name="Nature">
        <title>Complex archaea that bridge the gap between prokaryotes and eukaryotes.</title>
        <authorList>
            <person name="Spang A."/>
            <person name="Saw J.H."/>
            <person name="Jorgensen S.L."/>
            <person name="Zaremba-Niedzwiedzka K."/>
            <person name="Martijn J."/>
            <person name="Lind A.E."/>
            <person name="van Eijk R."/>
            <person name="Schleper C."/>
            <person name="Guy L."/>
            <person name="Ettema T.J."/>
        </authorList>
    </citation>
    <scope>NUCLEOTIDE SEQUENCE</scope>
</reference>